<dbReference type="GO" id="GO:0003677">
    <property type="term" value="F:DNA binding"/>
    <property type="evidence" value="ECO:0007669"/>
    <property type="project" value="InterPro"/>
</dbReference>
<dbReference type="Proteomes" id="UP000266385">
    <property type="component" value="Unassembled WGS sequence"/>
</dbReference>
<dbReference type="PANTHER" id="PTHR30349:SF94">
    <property type="entry name" value="INTEGRASE_RECOMBINASE HI_1414-RELATED"/>
    <property type="match status" value="1"/>
</dbReference>
<dbReference type="CDD" id="cd00796">
    <property type="entry name" value="INT_Rci_Hp1_C"/>
    <property type="match status" value="1"/>
</dbReference>
<dbReference type="InterPro" id="IPR050090">
    <property type="entry name" value="Tyrosine_recombinase_XerCD"/>
</dbReference>
<proteinExistence type="predicted"/>
<keyword evidence="5" id="KW-1185">Reference proteome</keyword>
<accession>A0A399RNJ2</accession>
<dbReference type="InterPro" id="IPR013762">
    <property type="entry name" value="Integrase-like_cat_sf"/>
</dbReference>
<reference evidence="4 5" key="1">
    <citation type="submission" date="2018-08" db="EMBL/GenBank/DDBJ databases">
        <title>Henriciella mobilis sp. nov., isolated from seawater.</title>
        <authorList>
            <person name="Cheng H."/>
            <person name="Wu Y.-H."/>
            <person name="Xu X.-W."/>
            <person name="Guo L.-L."/>
        </authorList>
    </citation>
    <scope>NUCLEOTIDE SEQUENCE [LARGE SCALE GENOMIC DNA]</scope>
    <source>
        <strain evidence="4 5">JN25</strain>
    </source>
</reference>
<dbReference type="PROSITE" id="PS51898">
    <property type="entry name" value="TYR_RECOMBINASE"/>
    <property type="match status" value="1"/>
</dbReference>
<dbReference type="SUPFAM" id="SSF56349">
    <property type="entry name" value="DNA breaking-rejoining enzymes"/>
    <property type="match status" value="1"/>
</dbReference>
<dbReference type="InterPro" id="IPR011010">
    <property type="entry name" value="DNA_brk_join_enz"/>
</dbReference>
<keyword evidence="1" id="KW-0229">DNA integration</keyword>
<dbReference type="AlphaFoldDB" id="A0A399RNJ2"/>
<dbReference type="GO" id="GO:0015074">
    <property type="term" value="P:DNA integration"/>
    <property type="evidence" value="ECO:0007669"/>
    <property type="project" value="UniProtKB-KW"/>
</dbReference>
<dbReference type="InterPro" id="IPR002104">
    <property type="entry name" value="Integrase_catalytic"/>
</dbReference>
<dbReference type="OrthoDB" id="6388170at2"/>
<name>A0A399RNJ2_9PROT</name>
<protein>
    <submittedName>
        <fullName evidence="4">Site-specific integrase</fullName>
    </submittedName>
</protein>
<dbReference type="PANTHER" id="PTHR30349">
    <property type="entry name" value="PHAGE INTEGRASE-RELATED"/>
    <property type="match status" value="1"/>
</dbReference>
<dbReference type="GO" id="GO:0006310">
    <property type="term" value="P:DNA recombination"/>
    <property type="evidence" value="ECO:0007669"/>
    <property type="project" value="UniProtKB-KW"/>
</dbReference>
<comment type="caution">
    <text evidence="4">The sequence shown here is derived from an EMBL/GenBank/DDBJ whole genome shotgun (WGS) entry which is preliminary data.</text>
</comment>
<evidence type="ECO:0000256" key="1">
    <source>
        <dbReference type="ARBA" id="ARBA00022908"/>
    </source>
</evidence>
<organism evidence="4 5">
    <name type="scientific">Henriciella mobilis</name>
    <dbReference type="NCBI Taxonomy" id="2305467"/>
    <lineage>
        <taxon>Bacteria</taxon>
        <taxon>Pseudomonadati</taxon>
        <taxon>Pseudomonadota</taxon>
        <taxon>Alphaproteobacteria</taxon>
        <taxon>Hyphomonadales</taxon>
        <taxon>Hyphomonadaceae</taxon>
        <taxon>Henriciella</taxon>
    </lineage>
</organism>
<sequence>MATIVKLPSGSWRAQVRRNGRYVSKSFKRRRDADGWAVDMERRIDRGESVSKARPKHLNTLSDLVDLHIADMHESRKPLRRSKSYSLNKLKLDIGHMRIDQIDRETVVEFGRQRSHEGAGPPTIAMDISYLKTILLHAKAVHGVHTPVEEINLARVALNRLGLIGKSRERDRRPSQEELDDLFEFFDANERYRAPMSRIVRFAIATAMRQSEICSIQWDDVDMRRRIVTVRDRKDPRQKDGNHQKVPLVDLTGYDAWEIINEQRRSSNSTGRVFPHNPRSIGTAFRRACADLDIEDLHFHDLRHEGTSRLFEAGLKIQQVALVTGHKDWKMLKRYTHLSADSIVALALGNTR</sequence>
<dbReference type="Pfam" id="PF00589">
    <property type="entry name" value="Phage_integrase"/>
    <property type="match status" value="1"/>
</dbReference>
<evidence type="ECO:0000259" key="3">
    <source>
        <dbReference type="PROSITE" id="PS51898"/>
    </source>
</evidence>
<evidence type="ECO:0000313" key="4">
    <source>
        <dbReference type="EMBL" id="RIJ32768.1"/>
    </source>
</evidence>
<gene>
    <name evidence="4" type="ORF">D1223_02670</name>
</gene>
<evidence type="ECO:0000313" key="5">
    <source>
        <dbReference type="Proteomes" id="UP000266385"/>
    </source>
</evidence>
<dbReference type="Gene3D" id="1.10.443.10">
    <property type="entry name" value="Intergrase catalytic core"/>
    <property type="match status" value="1"/>
</dbReference>
<dbReference type="EMBL" id="QWFX01000005">
    <property type="protein sequence ID" value="RIJ32768.1"/>
    <property type="molecule type" value="Genomic_DNA"/>
</dbReference>
<feature type="domain" description="Tyr recombinase" evidence="3">
    <location>
        <begin position="172"/>
        <end position="348"/>
    </location>
</feature>
<evidence type="ECO:0000256" key="2">
    <source>
        <dbReference type="ARBA" id="ARBA00023172"/>
    </source>
</evidence>
<keyword evidence="2" id="KW-0233">DNA recombination</keyword>